<proteinExistence type="predicted"/>
<keyword evidence="1" id="KW-0547">Nucleotide-binding</keyword>
<dbReference type="PROSITE" id="PS00675">
    <property type="entry name" value="SIGMA54_INTERACT_1"/>
    <property type="match status" value="1"/>
</dbReference>
<dbReference type="GO" id="GO:0005524">
    <property type="term" value="F:ATP binding"/>
    <property type="evidence" value="ECO:0007669"/>
    <property type="project" value="UniProtKB-KW"/>
</dbReference>
<evidence type="ECO:0000256" key="5">
    <source>
        <dbReference type="ARBA" id="ARBA00023163"/>
    </source>
</evidence>
<reference evidence="8 9" key="1">
    <citation type="journal article" date="2015" name="BMC Genomics">
        <title>Genome mining reveals unlocked bioactive potential of marine Gram-negative bacteria.</title>
        <authorList>
            <person name="Machado H."/>
            <person name="Sonnenschein E.C."/>
            <person name="Melchiorsen J."/>
            <person name="Gram L."/>
        </authorList>
    </citation>
    <scope>NUCLEOTIDE SEQUENCE [LARGE SCALE GENOMIC DNA]</scope>
    <source>
        <strain evidence="8 9">S3137</strain>
    </source>
</reference>
<evidence type="ECO:0000256" key="2">
    <source>
        <dbReference type="ARBA" id="ARBA00022840"/>
    </source>
</evidence>
<dbReference type="PROSITE" id="PS50045">
    <property type="entry name" value="SIGMA54_INTERACT_4"/>
    <property type="match status" value="1"/>
</dbReference>
<comment type="caution">
    <text evidence="8">The sequence shown here is derived from an EMBL/GenBank/DDBJ whole genome shotgun (WGS) entry which is preliminary data.</text>
</comment>
<dbReference type="InterPro" id="IPR025662">
    <property type="entry name" value="Sigma_54_int_dom_ATP-bd_1"/>
</dbReference>
<protein>
    <submittedName>
        <fullName evidence="8">Transcriptional regulator</fullName>
    </submittedName>
</protein>
<dbReference type="Proteomes" id="UP000033664">
    <property type="component" value="Unassembled WGS sequence"/>
</dbReference>
<dbReference type="PATRIC" id="fig|151081.8.peg.609"/>
<feature type="compositionally biased region" description="Polar residues" evidence="6">
    <location>
        <begin position="459"/>
        <end position="480"/>
    </location>
</feature>
<evidence type="ECO:0000256" key="4">
    <source>
        <dbReference type="ARBA" id="ARBA00023125"/>
    </source>
</evidence>
<evidence type="ECO:0000313" key="9">
    <source>
        <dbReference type="Proteomes" id="UP000033664"/>
    </source>
</evidence>
<dbReference type="InterPro" id="IPR002197">
    <property type="entry name" value="HTH_Fis"/>
</dbReference>
<dbReference type="Gene3D" id="3.40.50.300">
    <property type="entry name" value="P-loop containing nucleotide triphosphate hydrolases"/>
    <property type="match status" value="1"/>
</dbReference>
<dbReference type="InterPro" id="IPR027417">
    <property type="entry name" value="P-loop_NTPase"/>
</dbReference>
<dbReference type="CDD" id="cd00009">
    <property type="entry name" value="AAA"/>
    <property type="match status" value="1"/>
</dbReference>
<accession>A0A0F4PYM1</accession>
<evidence type="ECO:0000256" key="3">
    <source>
        <dbReference type="ARBA" id="ARBA00023015"/>
    </source>
</evidence>
<dbReference type="SMART" id="SM00382">
    <property type="entry name" value="AAA"/>
    <property type="match status" value="1"/>
</dbReference>
<dbReference type="SMART" id="SM00065">
    <property type="entry name" value="GAF"/>
    <property type="match status" value="1"/>
</dbReference>
<dbReference type="OrthoDB" id="9804019at2"/>
<dbReference type="eggNOG" id="COG3604">
    <property type="taxonomic scope" value="Bacteria"/>
</dbReference>
<dbReference type="Gene3D" id="1.10.8.60">
    <property type="match status" value="1"/>
</dbReference>
<feature type="region of interest" description="Disordered" evidence="6">
    <location>
        <begin position="451"/>
        <end position="480"/>
    </location>
</feature>
<dbReference type="AlphaFoldDB" id="A0A0F4PYM1"/>
<dbReference type="PANTHER" id="PTHR32071:SF35">
    <property type="entry name" value="ANAEROBIC NITRIC OXIDE REDUCTASE TRANSCRIPTION REGULATOR NORR"/>
    <property type="match status" value="1"/>
</dbReference>
<evidence type="ECO:0000313" key="8">
    <source>
        <dbReference type="EMBL" id="KJY94947.1"/>
    </source>
</evidence>
<dbReference type="InterPro" id="IPR002078">
    <property type="entry name" value="Sigma_54_int"/>
</dbReference>
<dbReference type="Pfam" id="PF02954">
    <property type="entry name" value="HTH_8"/>
    <property type="match status" value="1"/>
</dbReference>
<sequence length="540" mass="59537">MNRLTDNQLLELSITLAQSVASQQRFDELLSAIRKVITCDAIMLLAHKGDYLQPLAHQGLSHEILGRRFIIAEHPRFVAICQSLTATRFPAECELADPYDGLLTAMEGDLPVHACMGIPLYFQNQLLGVLTLDSLSPGVFDSLSERSLALIASMASVSLHTALTVDLLEANVSHSQEVLRALSEPSASGCPAEIIGQSPCIDKLKNEISLVAPSNYSVLIEGESGTGKELVAHSVHQQSSRGDQALIYVNCAALPENLVESELFGHVKGAFTGAERKRAGKFVIASGGTLFLDEVGELPLAAQSKLLRALQSNEIQPVGQDEVIKVDVRVIAATNRDLKAEVESGRFRSDLYHRLNVYPLKVPPLRERMADIPLLAGFFIERARRKLGVNQLKISPALLDRLAQYTWPGNVREFEHLLNRAALKACAKVPIHSRHDSLVTVTLGDCDELHETTQRKSEPLNTEENTQTPPLSDITSDSMTTEEPINLRQAVDDYQRQIVKRALQAHQGNWSRTAKHLGVDRANLIRLAKRLQIHVEKVVF</sequence>
<dbReference type="Pfam" id="PF01590">
    <property type="entry name" value="GAF"/>
    <property type="match status" value="1"/>
</dbReference>
<dbReference type="Gene3D" id="1.10.10.60">
    <property type="entry name" value="Homeodomain-like"/>
    <property type="match status" value="1"/>
</dbReference>
<dbReference type="SUPFAM" id="SSF55781">
    <property type="entry name" value="GAF domain-like"/>
    <property type="match status" value="1"/>
</dbReference>
<dbReference type="GO" id="GO:0043565">
    <property type="term" value="F:sequence-specific DNA binding"/>
    <property type="evidence" value="ECO:0007669"/>
    <property type="project" value="InterPro"/>
</dbReference>
<evidence type="ECO:0000259" key="7">
    <source>
        <dbReference type="PROSITE" id="PS50045"/>
    </source>
</evidence>
<evidence type="ECO:0000256" key="1">
    <source>
        <dbReference type="ARBA" id="ARBA00022741"/>
    </source>
</evidence>
<dbReference type="InterPro" id="IPR003593">
    <property type="entry name" value="AAA+_ATPase"/>
</dbReference>
<dbReference type="InterPro" id="IPR058031">
    <property type="entry name" value="AAA_lid_NorR"/>
</dbReference>
<feature type="domain" description="Sigma-54 factor interaction" evidence="7">
    <location>
        <begin position="194"/>
        <end position="423"/>
    </location>
</feature>
<dbReference type="EMBL" id="JXXZ01000025">
    <property type="protein sequence ID" value="KJY94947.1"/>
    <property type="molecule type" value="Genomic_DNA"/>
</dbReference>
<evidence type="ECO:0000256" key="6">
    <source>
        <dbReference type="SAM" id="MobiDB-lite"/>
    </source>
</evidence>
<dbReference type="RefSeq" id="WP_045978451.1">
    <property type="nucleotide sequence ID" value="NZ_JXXY01000002.1"/>
</dbReference>
<dbReference type="PANTHER" id="PTHR32071">
    <property type="entry name" value="TRANSCRIPTIONAL REGULATORY PROTEIN"/>
    <property type="match status" value="1"/>
</dbReference>
<dbReference type="FunFam" id="3.40.50.300:FF:000006">
    <property type="entry name" value="DNA-binding transcriptional regulator NtrC"/>
    <property type="match status" value="1"/>
</dbReference>
<dbReference type="SUPFAM" id="SSF52540">
    <property type="entry name" value="P-loop containing nucleoside triphosphate hydrolases"/>
    <property type="match status" value="1"/>
</dbReference>
<dbReference type="Pfam" id="PF00158">
    <property type="entry name" value="Sigma54_activat"/>
    <property type="match status" value="1"/>
</dbReference>
<dbReference type="Pfam" id="PF25601">
    <property type="entry name" value="AAA_lid_14"/>
    <property type="match status" value="1"/>
</dbReference>
<dbReference type="InterPro" id="IPR025943">
    <property type="entry name" value="Sigma_54_int_dom_ATP-bd_2"/>
</dbReference>
<dbReference type="InterPro" id="IPR029016">
    <property type="entry name" value="GAF-like_dom_sf"/>
</dbReference>
<name>A0A0F4PYM1_9GAMM</name>
<dbReference type="GeneID" id="58230463"/>
<keyword evidence="9" id="KW-1185">Reference proteome</keyword>
<dbReference type="SUPFAM" id="SSF46689">
    <property type="entry name" value="Homeodomain-like"/>
    <property type="match status" value="1"/>
</dbReference>
<dbReference type="InterPro" id="IPR009057">
    <property type="entry name" value="Homeodomain-like_sf"/>
</dbReference>
<keyword evidence="5" id="KW-0804">Transcription</keyword>
<dbReference type="GO" id="GO:0006355">
    <property type="term" value="P:regulation of DNA-templated transcription"/>
    <property type="evidence" value="ECO:0007669"/>
    <property type="project" value="InterPro"/>
</dbReference>
<dbReference type="Gene3D" id="3.30.450.40">
    <property type="match status" value="1"/>
</dbReference>
<gene>
    <name evidence="8" type="ORF">TW72_18360</name>
</gene>
<dbReference type="NCBIfam" id="NF003451">
    <property type="entry name" value="PRK05022.1"/>
    <property type="match status" value="1"/>
</dbReference>
<keyword evidence="2" id="KW-0067">ATP-binding</keyword>
<dbReference type="InterPro" id="IPR003018">
    <property type="entry name" value="GAF"/>
</dbReference>
<keyword evidence="4" id="KW-0238">DNA-binding</keyword>
<dbReference type="PROSITE" id="PS00676">
    <property type="entry name" value="SIGMA54_INTERACT_2"/>
    <property type="match status" value="1"/>
</dbReference>
<organism evidence="8 9">
    <name type="scientific">Pseudoalteromonas ruthenica</name>
    <dbReference type="NCBI Taxonomy" id="151081"/>
    <lineage>
        <taxon>Bacteria</taxon>
        <taxon>Pseudomonadati</taxon>
        <taxon>Pseudomonadota</taxon>
        <taxon>Gammaproteobacteria</taxon>
        <taxon>Alteromonadales</taxon>
        <taxon>Pseudoalteromonadaceae</taxon>
        <taxon>Pseudoalteromonas</taxon>
    </lineage>
</organism>
<keyword evidence="3" id="KW-0805">Transcription regulation</keyword>